<dbReference type="InterPro" id="IPR012338">
    <property type="entry name" value="Beta-lactam/transpept-like"/>
</dbReference>
<gene>
    <name evidence="3" type="ORF">PQQ63_23580</name>
</gene>
<dbReference type="Gene3D" id="3.40.710.10">
    <property type="entry name" value="DD-peptidase/beta-lactamase superfamily"/>
    <property type="match status" value="1"/>
</dbReference>
<dbReference type="EMBL" id="JAQQCF010000022">
    <property type="protein sequence ID" value="MFM0639673.1"/>
    <property type="molecule type" value="Genomic_DNA"/>
</dbReference>
<sequence>MNISTLSSASTIRLRVAMSAMLIGTILPTAAHSQMAAPVTDPVELGVMQGFPPPADKLVTKANSLRFPNLGWALRNTRMMMPTANVEHARVPMPLPVASTLDPDKVQFTVDGTTLSLSDYLRRTYTDGFIVIHDGKIVYEGYFNSYTPHQTHAWASMTKSMTGLIAAQLIDEGKLDPEAKLSTYVPELAGIPFGDATVQQNLDMEVSVSYPADLPPDLGLFGAVGFIPRRSDAPDSIYDFLKVTHATPNATAGEVWYYQNGSPEAVAWALRRITGLSWSEMVSRSIWQKIAEDDGDVVVDRTGAEMASGGFNTTLRDAARFGELMRKGAAGASTLFPVSSIRLALKPTDNAGAFAKGNLAVGRPGYSYHDYWYQVNDGDRSFAAGGRFGQSILVNPKAGITIVKFSSYPDQAARATSAAAGNAIPRAPLVTAKALDAAARAIKAALGS</sequence>
<keyword evidence="1" id="KW-0732">Signal</keyword>
<organism evidence="3 4">
    <name type="scientific">Paraburkholderia metrosideri</name>
    <dbReference type="NCBI Taxonomy" id="580937"/>
    <lineage>
        <taxon>Bacteria</taxon>
        <taxon>Pseudomonadati</taxon>
        <taxon>Pseudomonadota</taxon>
        <taxon>Betaproteobacteria</taxon>
        <taxon>Burkholderiales</taxon>
        <taxon>Burkholderiaceae</taxon>
        <taxon>Paraburkholderia</taxon>
    </lineage>
</organism>
<dbReference type="InterPro" id="IPR001466">
    <property type="entry name" value="Beta-lactam-related"/>
</dbReference>
<name>A0ABW9DWF4_9BURK</name>
<dbReference type="GO" id="GO:0016787">
    <property type="term" value="F:hydrolase activity"/>
    <property type="evidence" value="ECO:0007669"/>
    <property type="project" value="UniProtKB-KW"/>
</dbReference>
<feature type="signal peptide" evidence="1">
    <location>
        <begin position="1"/>
        <end position="31"/>
    </location>
</feature>
<evidence type="ECO:0000259" key="2">
    <source>
        <dbReference type="Pfam" id="PF00144"/>
    </source>
</evidence>
<evidence type="ECO:0000256" key="1">
    <source>
        <dbReference type="SAM" id="SignalP"/>
    </source>
</evidence>
<feature type="domain" description="Beta-lactamase-related" evidence="2">
    <location>
        <begin position="129"/>
        <end position="416"/>
    </location>
</feature>
<accession>A0ABW9DWF4</accession>
<keyword evidence="4" id="KW-1185">Reference proteome</keyword>
<reference evidence="3 4" key="1">
    <citation type="journal article" date="2024" name="Chem. Sci.">
        <title>Discovery of megapolipeptins by genome mining of a Burkholderiales bacteria collection.</title>
        <authorList>
            <person name="Paulo B.S."/>
            <person name="Recchia M.J.J."/>
            <person name="Lee S."/>
            <person name="Fergusson C.H."/>
            <person name="Romanowski S.B."/>
            <person name="Hernandez A."/>
            <person name="Krull N."/>
            <person name="Liu D.Y."/>
            <person name="Cavanagh H."/>
            <person name="Bos A."/>
            <person name="Gray C.A."/>
            <person name="Murphy B.T."/>
            <person name="Linington R.G."/>
            <person name="Eustaquio A.S."/>
        </authorList>
    </citation>
    <scope>NUCLEOTIDE SEQUENCE [LARGE SCALE GENOMIC DNA]</scope>
    <source>
        <strain evidence="3 4">RL17-338-BIC-A</strain>
    </source>
</reference>
<proteinExistence type="predicted"/>
<comment type="caution">
    <text evidence="3">The sequence shown here is derived from an EMBL/GenBank/DDBJ whole genome shotgun (WGS) entry which is preliminary data.</text>
</comment>
<dbReference type="InterPro" id="IPR050789">
    <property type="entry name" value="Diverse_Enzym_Activities"/>
</dbReference>
<dbReference type="PANTHER" id="PTHR43283:SF7">
    <property type="entry name" value="BETA-LACTAMASE-RELATED DOMAIN-CONTAINING PROTEIN"/>
    <property type="match status" value="1"/>
</dbReference>
<protein>
    <submittedName>
        <fullName evidence="3">Serine hydrolase</fullName>
    </submittedName>
</protein>
<dbReference type="SUPFAM" id="SSF56601">
    <property type="entry name" value="beta-lactamase/transpeptidase-like"/>
    <property type="match status" value="1"/>
</dbReference>
<dbReference type="Proteomes" id="UP001629432">
    <property type="component" value="Unassembled WGS sequence"/>
</dbReference>
<feature type="chain" id="PRO_5045263293" evidence="1">
    <location>
        <begin position="32"/>
        <end position="448"/>
    </location>
</feature>
<dbReference type="PANTHER" id="PTHR43283">
    <property type="entry name" value="BETA-LACTAMASE-RELATED"/>
    <property type="match status" value="1"/>
</dbReference>
<dbReference type="Pfam" id="PF00144">
    <property type="entry name" value="Beta-lactamase"/>
    <property type="match status" value="1"/>
</dbReference>
<dbReference type="RefSeq" id="WP_408236556.1">
    <property type="nucleotide sequence ID" value="NZ_JAQQCF010000022.1"/>
</dbReference>
<evidence type="ECO:0000313" key="3">
    <source>
        <dbReference type="EMBL" id="MFM0639673.1"/>
    </source>
</evidence>
<keyword evidence="3" id="KW-0378">Hydrolase</keyword>
<evidence type="ECO:0000313" key="4">
    <source>
        <dbReference type="Proteomes" id="UP001629432"/>
    </source>
</evidence>